<comment type="function">
    <text evidence="9">Required for replicative DNA synthesis. This DNA polymerase also exhibits 3' to 5' exonuclease activity.</text>
</comment>
<dbReference type="Gene3D" id="1.10.150.700">
    <property type="entry name" value="PolC, middle finger domain"/>
    <property type="match status" value="1"/>
</dbReference>
<dbReference type="Gene3D" id="2.40.50.140">
    <property type="entry name" value="Nucleic acid-binding proteins"/>
    <property type="match status" value="1"/>
</dbReference>
<dbReference type="Pfam" id="PF02811">
    <property type="entry name" value="PHP"/>
    <property type="match status" value="1"/>
</dbReference>
<dbReference type="InterPro" id="IPR006308">
    <property type="entry name" value="Pol_III_a_PolC-type_gram_pos"/>
</dbReference>
<feature type="domain" description="Polymerase/histidinol phosphatase N-terminal" evidence="11">
    <location>
        <begin position="329"/>
        <end position="396"/>
    </location>
</feature>
<dbReference type="SMART" id="SM00481">
    <property type="entry name" value="POLIIIAc"/>
    <property type="match status" value="1"/>
</dbReference>
<dbReference type="Gene3D" id="3.30.1900.20">
    <property type="match status" value="2"/>
</dbReference>
<comment type="function">
    <text evidence="7">DNA polymerase III is a complex, multichain enzyme responsible for most of the replicative synthesis in bacteria. This DNA polymerase also exhibits 3' to 5' exonuclease activity. The alpha chain is the DNA polymerase.</text>
</comment>
<dbReference type="HAMAP" id="MF_00356">
    <property type="entry name" value="DNApol_PolC"/>
    <property type="match status" value="1"/>
</dbReference>
<dbReference type="Gene3D" id="3.20.20.140">
    <property type="entry name" value="Metal-dependent hydrolases"/>
    <property type="match status" value="1"/>
</dbReference>
<name>A0A6I3SFG6_HELMO</name>
<dbReference type="Pfam" id="PF07733">
    <property type="entry name" value="DNA_pol3_alpha"/>
    <property type="match status" value="1"/>
</dbReference>
<dbReference type="InterPro" id="IPR003141">
    <property type="entry name" value="Pol/His_phosphatase_N"/>
</dbReference>
<dbReference type="InterPro" id="IPR029460">
    <property type="entry name" value="DNAPol_HHH"/>
</dbReference>
<keyword evidence="9" id="KW-0963">Cytoplasm</keyword>
<dbReference type="EMBL" id="WNKU01000001">
    <property type="protein sequence ID" value="MTV47840.1"/>
    <property type="molecule type" value="Genomic_DNA"/>
</dbReference>
<dbReference type="SUPFAM" id="SSF160975">
    <property type="entry name" value="AF1531-like"/>
    <property type="match status" value="1"/>
</dbReference>
<dbReference type="GO" id="GO:0008408">
    <property type="term" value="F:3'-5' exonuclease activity"/>
    <property type="evidence" value="ECO:0007669"/>
    <property type="project" value="UniProtKB-UniRule"/>
</dbReference>
<dbReference type="InterPro" id="IPR004013">
    <property type="entry name" value="PHP_dom"/>
</dbReference>
<feature type="region of interest" description="Disordered" evidence="10">
    <location>
        <begin position="188"/>
        <end position="209"/>
    </location>
</feature>
<dbReference type="OrthoDB" id="9804290at2"/>
<comment type="caution">
    <text evidence="12">The sequence shown here is derived from an EMBL/GenBank/DDBJ whole genome shotgun (WGS) entry which is preliminary data.</text>
</comment>
<keyword evidence="5 9" id="KW-0269">Exonuclease</keyword>
<keyword evidence="3 9" id="KW-0548">Nucleotidyltransferase</keyword>
<evidence type="ECO:0000313" key="12">
    <source>
        <dbReference type="EMBL" id="MTV47840.1"/>
    </source>
</evidence>
<keyword evidence="9" id="KW-0378">Hydrolase</keyword>
<dbReference type="GO" id="GO:0003677">
    <property type="term" value="F:DNA binding"/>
    <property type="evidence" value="ECO:0007669"/>
    <property type="project" value="UniProtKB-UniRule"/>
</dbReference>
<dbReference type="Proteomes" id="UP000430670">
    <property type="component" value="Unassembled WGS sequence"/>
</dbReference>
<dbReference type="Pfam" id="PF14579">
    <property type="entry name" value="HHH_6"/>
    <property type="match status" value="1"/>
</dbReference>
<dbReference type="CDD" id="cd04484">
    <property type="entry name" value="polC_OBF"/>
    <property type="match status" value="1"/>
</dbReference>
<dbReference type="Gene3D" id="1.10.150.870">
    <property type="match status" value="1"/>
</dbReference>
<evidence type="ECO:0000256" key="7">
    <source>
        <dbReference type="ARBA" id="ARBA00025611"/>
    </source>
</evidence>
<gene>
    <name evidence="9" type="primary">polC</name>
    <name evidence="12" type="ORF">GJ688_02425</name>
</gene>
<dbReference type="CDD" id="cd07435">
    <property type="entry name" value="PHP_PolIIIA_POLC"/>
    <property type="match status" value="1"/>
</dbReference>
<keyword evidence="13" id="KW-1185">Reference proteome</keyword>
<comment type="subcellular location">
    <subcellularLocation>
        <location evidence="1 9">Cytoplasm</location>
    </subcellularLocation>
</comment>
<evidence type="ECO:0000256" key="2">
    <source>
        <dbReference type="ARBA" id="ARBA00022679"/>
    </source>
</evidence>
<reference evidence="12 13" key="1">
    <citation type="submission" date="2019-11" db="EMBL/GenBank/DDBJ databases">
        <title>Whole-genome sequence of a the green, strictly anaerobic photosynthetic bacterium Heliobacillus mobilis DSM 6151.</title>
        <authorList>
            <person name="Kyndt J.A."/>
            <person name="Meyer T.E."/>
        </authorList>
    </citation>
    <scope>NUCLEOTIDE SEQUENCE [LARGE SCALE GENOMIC DNA]</scope>
    <source>
        <strain evidence="12 13">DSM 6151</strain>
    </source>
</reference>
<dbReference type="AlphaFoldDB" id="A0A6I3SFG6"/>
<dbReference type="InterPro" id="IPR011708">
    <property type="entry name" value="DNA_pol3_alpha_NTPase_dom"/>
</dbReference>
<dbReference type="Gene3D" id="6.10.140.1510">
    <property type="match status" value="1"/>
</dbReference>
<organism evidence="12 13">
    <name type="scientific">Heliobacterium mobile</name>
    <name type="common">Heliobacillus mobilis</name>
    <dbReference type="NCBI Taxonomy" id="28064"/>
    <lineage>
        <taxon>Bacteria</taxon>
        <taxon>Bacillati</taxon>
        <taxon>Bacillota</taxon>
        <taxon>Clostridia</taxon>
        <taxon>Eubacteriales</taxon>
        <taxon>Heliobacteriaceae</taxon>
        <taxon>Heliobacterium</taxon>
    </lineage>
</organism>
<keyword evidence="6 9" id="KW-0239">DNA-directed DNA polymerase</keyword>
<evidence type="ECO:0000256" key="4">
    <source>
        <dbReference type="ARBA" id="ARBA00022705"/>
    </source>
</evidence>
<dbReference type="InterPro" id="IPR012340">
    <property type="entry name" value="NA-bd_OB-fold"/>
</dbReference>
<dbReference type="GO" id="GO:0005737">
    <property type="term" value="C:cytoplasm"/>
    <property type="evidence" value="ECO:0007669"/>
    <property type="project" value="UniProtKB-SubCell"/>
</dbReference>
<protein>
    <recommendedName>
        <fullName evidence="9">DNA polymerase III PolC-type</fullName>
        <shortName evidence="9">PolIII</shortName>
        <ecNumber evidence="9">2.7.7.7</ecNumber>
    </recommendedName>
</protein>
<proteinExistence type="inferred from homology"/>
<dbReference type="SUPFAM" id="SSF89550">
    <property type="entry name" value="PHP domain-like"/>
    <property type="match status" value="1"/>
</dbReference>
<dbReference type="InterPro" id="IPR016195">
    <property type="entry name" value="Pol/histidinol_Pase-like"/>
</dbReference>
<dbReference type="InterPro" id="IPR040982">
    <property type="entry name" value="DNA_pol3_finger"/>
</dbReference>
<dbReference type="GO" id="GO:0006261">
    <property type="term" value="P:DNA-templated DNA replication"/>
    <property type="evidence" value="ECO:0007669"/>
    <property type="project" value="UniProtKB-UniRule"/>
</dbReference>
<dbReference type="NCBIfam" id="TIGR01405">
    <property type="entry name" value="polC_Gram_pos"/>
    <property type="match status" value="1"/>
</dbReference>
<evidence type="ECO:0000259" key="11">
    <source>
        <dbReference type="SMART" id="SM00481"/>
    </source>
</evidence>
<dbReference type="NCBIfam" id="NF001688">
    <property type="entry name" value="PRK00448.1"/>
    <property type="match status" value="1"/>
</dbReference>
<dbReference type="Pfam" id="PF17657">
    <property type="entry name" value="DNA_pol3_finger"/>
    <property type="match status" value="1"/>
</dbReference>
<evidence type="ECO:0000256" key="6">
    <source>
        <dbReference type="ARBA" id="ARBA00022932"/>
    </source>
</evidence>
<evidence type="ECO:0000256" key="8">
    <source>
        <dbReference type="ARBA" id="ARBA00049244"/>
    </source>
</evidence>
<dbReference type="SUPFAM" id="SSF50249">
    <property type="entry name" value="Nucleic acid-binding proteins"/>
    <property type="match status" value="1"/>
</dbReference>
<dbReference type="InterPro" id="IPR004365">
    <property type="entry name" value="NA-bd_OB_tRNA"/>
</dbReference>
<evidence type="ECO:0000256" key="3">
    <source>
        <dbReference type="ARBA" id="ARBA00022695"/>
    </source>
</evidence>
<comment type="catalytic activity">
    <reaction evidence="8 9">
        <text>DNA(n) + a 2'-deoxyribonucleoside 5'-triphosphate = DNA(n+1) + diphosphate</text>
        <dbReference type="Rhea" id="RHEA:22508"/>
        <dbReference type="Rhea" id="RHEA-COMP:17339"/>
        <dbReference type="Rhea" id="RHEA-COMP:17340"/>
        <dbReference type="ChEBI" id="CHEBI:33019"/>
        <dbReference type="ChEBI" id="CHEBI:61560"/>
        <dbReference type="ChEBI" id="CHEBI:173112"/>
        <dbReference type="EC" id="2.7.7.7"/>
    </reaction>
</comment>
<comment type="similarity">
    <text evidence="9">Belongs to the DNA polymerase type-C family. PolC subfamily.</text>
</comment>
<evidence type="ECO:0000256" key="5">
    <source>
        <dbReference type="ARBA" id="ARBA00022839"/>
    </source>
</evidence>
<sequence>MPSNIASAVAAVSSPTMALSGDKPLFQIERVIVQRQKASWTLFVRAYKAWTESELQDLLDKTRSAVPELQEIDLHIECPVQNPEQLLQDYWECWVALSVPDKAPLVRTALLNADRRIEGDRFVLSVDPAKADWLRTRQCQRYLAETAARVFGVKCTVILKEAEAQVDDQYLQAREEEEKRLLAEANKAAENGGGTSAAKGDDKPSGPVGEIYGKTIGDWEVTPLKEVQDEERSIIVQGRVFGLETRDLKSGRRLVTFHVTDETDSITVKVFEGEKEDILADGRLKDNAWVKVRGQVQLDKWQQELTLLARDINAHKVSIRPDNAEVKRVELHAHTKMSSMDSVVSAKDLVARAAAWGHPAIAITDHGVVQAFPEAFEVGRKLKIKVIYGVEGYFVDAMPSNGQKMKSYHIILMVKNYTGLKNLYRLITKSHLEYYERRPRIPRPLLEEYREGLIVGSACEAGELFQAMLKGADDDELKRIAGFYDFLEIQPTGNNMFLYRKGEVPSVEALRDLNRRIVRIADELGKPIVATGDVHFLEPKDECYRRILMAGKGFEDADDQAPLYLRTTDEMLAEFDYLGKVDAKRVVIDNPRLIADMVEEVKPIPDEFFPPIIDGAEEQIRSMSETRAAELYGDPLPEVVRKRLDKELHSIISNGFSVLYLIAQKLVKKSNDDGYLVGSRGSVGSSLVATFTGITEVNPLPPHYRCSRCKHSEFITDGSTGSGADLPDKVCPQCGHPLTKDGHDIPFETFLGFEGDKVPDIDLNFSGEYQPRAHKFTEELFGKDYVFRAGTIATIAERTAFGFVKNYMDEKKIPARNAELSRLVGGCTGVKRTTGQHPGGLMVVPRDGDIHDFTPLQRPADDTKSETITTHFDYHSISSRLVKLDILGHDDPTVIKMLEDLTGINAKTIPLDDQKTMSLFSSTEALGVTTEQIRSNTGTYGIPEFGTKFVRQMLEDTQPKSFSELVRISGFSHGTDVWLNNAQDLIKSRTCQVGEAISTRDDIMVYLMYKDLPPKKAFSIMEGVRKGKGVKPEDEQLMREKKVPEWYIESCKKIKYMFPKAHAVAYVTMAFRIAWFKVYYPEAFYASFFTVRADEFDADLICQGGAVVRRTIEEIERKGNEASAKEKNLQTILELALEMYERGIHMQKVNLQRSHASKFLIEEAGLLPPIGGLPGVGATAAQNIMAAREEGPFISIEDLRVRSRVSKTVIEALQKHGALDGMCETDQMCLF</sequence>
<keyword evidence="9" id="KW-0540">Nuclease</keyword>
<dbReference type="PANTHER" id="PTHR32294:SF5">
    <property type="entry name" value="DNA POLYMERASE III POLC-TYPE"/>
    <property type="match status" value="1"/>
</dbReference>
<evidence type="ECO:0000313" key="13">
    <source>
        <dbReference type="Proteomes" id="UP000430670"/>
    </source>
</evidence>
<dbReference type="RefSeq" id="WP_155474971.1">
    <property type="nucleotide sequence ID" value="NZ_WNKU01000001.1"/>
</dbReference>
<keyword evidence="4 9" id="KW-0235">DNA replication</keyword>
<dbReference type="Pfam" id="PF01336">
    <property type="entry name" value="tRNA_anti-codon"/>
    <property type="match status" value="1"/>
</dbReference>
<evidence type="ECO:0000256" key="9">
    <source>
        <dbReference type="HAMAP-Rule" id="MF_00356"/>
    </source>
</evidence>
<evidence type="ECO:0000256" key="10">
    <source>
        <dbReference type="SAM" id="MobiDB-lite"/>
    </source>
</evidence>
<accession>A0A6I3SFG6</accession>
<dbReference type="InterPro" id="IPR044923">
    <property type="entry name" value="PolC_middle_finger_sf"/>
</dbReference>
<dbReference type="EC" id="2.7.7.7" evidence="9"/>
<dbReference type="GO" id="GO:0003887">
    <property type="term" value="F:DNA-directed DNA polymerase activity"/>
    <property type="evidence" value="ECO:0007669"/>
    <property type="project" value="UniProtKB-UniRule"/>
</dbReference>
<dbReference type="InterPro" id="IPR004805">
    <property type="entry name" value="DnaE2/DnaE/PolC"/>
</dbReference>
<keyword evidence="2 9" id="KW-0808">Transferase</keyword>
<evidence type="ECO:0000256" key="1">
    <source>
        <dbReference type="ARBA" id="ARBA00004496"/>
    </source>
</evidence>
<dbReference type="PANTHER" id="PTHR32294">
    <property type="entry name" value="DNA POLYMERASE III SUBUNIT ALPHA"/>
    <property type="match status" value="1"/>
</dbReference>